<dbReference type="Gramene" id="OGLUM01G20840.1">
    <property type="protein sequence ID" value="OGLUM01G20840.1"/>
    <property type="gene ID" value="OGLUM01G20840"/>
</dbReference>
<proteinExistence type="predicted"/>
<protein>
    <submittedName>
        <fullName evidence="2">Uncharacterized protein</fullName>
    </submittedName>
</protein>
<name>A0A0D9Y9N0_9ORYZ</name>
<reference evidence="2" key="1">
    <citation type="submission" date="2013-08" db="EMBL/GenBank/DDBJ databases">
        <title>Oryza genome evolution.</title>
        <authorList>
            <person name="Wing R.A."/>
            <person name="Panaud O."/>
            <person name="Oliveira A.C."/>
        </authorList>
    </citation>
    <scope>NUCLEOTIDE SEQUENCE</scope>
</reference>
<reference evidence="2" key="3">
    <citation type="submission" date="2018-05" db="EMBL/GenBank/DDBJ databases">
        <title>OgluRS3 (Oryza glumaepatula Reference Sequence Version 3).</title>
        <authorList>
            <person name="Zhang J."/>
            <person name="Kudrna D."/>
            <person name="Lee S."/>
            <person name="Talag J."/>
            <person name="Welchert J."/>
            <person name="Wing R.A."/>
        </authorList>
    </citation>
    <scope>NUCLEOTIDE SEQUENCE [LARGE SCALE GENOMIC DNA]</scope>
</reference>
<sequence>MAGGGCLAAAAPTAERGRLGPQSPSRADGGGSRFAGDHSTNPVDAAALPFVRGSACFAASSPSPTTAGRRALESLECGLRGIAADHGWSDDRWRLRGATNERGRLDREKFQALAIQVITGPHADVEP</sequence>
<dbReference type="AlphaFoldDB" id="A0A0D9Y9N0"/>
<accession>A0A0D9Y9N0</accession>
<organism evidence="2">
    <name type="scientific">Oryza glumipatula</name>
    <dbReference type="NCBI Taxonomy" id="40148"/>
    <lineage>
        <taxon>Eukaryota</taxon>
        <taxon>Viridiplantae</taxon>
        <taxon>Streptophyta</taxon>
        <taxon>Embryophyta</taxon>
        <taxon>Tracheophyta</taxon>
        <taxon>Spermatophyta</taxon>
        <taxon>Magnoliopsida</taxon>
        <taxon>Liliopsida</taxon>
        <taxon>Poales</taxon>
        <taxon>Poaceae</taxon>
        <taxon>BOP clade</taxon>
        <taxon>Oryzoideae</taxon>
        <taxon>Oryzeae</taxon>
        <taxon>Oryzinae</taxon>
        <taxon>Oryza</taxon>
    </lineage>
</organism>
<evidence type="ECO:0000313" key="3">
    <source>
        <dbReference type="Proteomes" id="UP000026961"/>
    </source>
</evidence>
<dbReference type="EnsemblPlants" id="OGLUM01G20840.1">
    <property type="protein sequence ID" value="OGLUM01G20840.1"/>
    <property type="gene ID" value="OGLUM01G20840"/>
</dbReference>
<evidence type="ECO:0000256" key="1">
    <source>
        <dbReference type="SAM" id="MobiDB-lite"/>
    </source>
</evidence>
<dbReference type="HOGENOM" id="CLU_1973957_0_0_1"/>
<feature type="region of interest" description="Disordered" evidence="1">
    <location>
        <begin position="1"/>
        <end position="43"/>
    </location>
</feature>
<evidence type="ECO:0000313" key="2">
    <source>
        <dbReference type="EnsemblPlants" id="OGLUM01G20840.1"/>
    </source>
</evidence>
<reference evidence="2" key="2">
    <citation type="submission" date="2015-04" db="UniProtKB">
        <authorList>
            <consortium name="EnsemblPlants"/>
        </authorList>
    </citation>
    <scope>IDENTIFICATION</scope>
</reference>
<keyword evidence="3" id="KW-1185">Reference proteome</keyword>
<dbReference type="Proteomes" id="UP000026961">
    <property type="component" value="Chromosome 1"/>
</dbReference>